<evidence type="ECO:0000313" key="3">
    <source>
        <dbReference type="Proteomes" id="UP001178508"/>
    </source>
</evidence>
<organism evidence="2 3">
    <name type="scientific">Xyrichtys novacula</name>
    <name type="common">Pearly razorfish</name>
    <name type="synonym">Hemipteronotus novacula</name>
    <dbReference type="NCBI Taxonomy" id="13765"/>
    <lineage>
        <taxon>Eukaryota</taxon>
        <taxon>Metazoa</taxon>
        <taxon>Chordata</taxon>
        <taxon>Craniata</taxon>
        <taxon>Vertebrata</taxon>
        <taxon>Euteleostomi</taxon>
        <taxon>Actinopterygii</taxon>
        <taxon>Neopterygii</taxon>
        <taxon>Teleostei</taxon>
        <taxon>Neoteleostei</taxon>
        <taxon>Acanthomorphata</taxon>
        <taxon>Eupercaria</taxon>
        <taxon>Labriformes</taxon>
        <taxon>Labridae</taxon>
        <taxon>Xyrichtys</taxon>
    </lineage>
</organism>
<reference evidence="2" key="1">
    <citation type="submission" date="2023-08" db="EMBL/GenBank/DDBJ databases">
        <authorList>
            <person name="Alioto T."/>
            <person name="Alioto T."/>
            <person name="Gomez Garrido J."/>
        </authorList>
    </citation>
    <scope>NUCLEOTIDE SEQUENCE</scope>
</reference>
<dbReference type="Proteomes" id="UP001178508">
    <property type="component" value="Chromosome 13"/>
</dbReference>
<dbReference type="AlphaFoldDB" id="A0AAV1GAB9"/>
<keyword evidence="3" id="KW-1185">Reference proteome</keyword>
<evidence type="ECO:0000256" key="1">
    <source>
        <dbReference type="SAM" id="MobiDB-lite"/>
    </source>
</evidence>
<feature type="compositionally biased region" description="Basic and acidic residues" evidence="1">
    <location>
        <begin position="306"/>
        <end position="330"/>
    </location>
</feature>
<gene>
    <name evidence="2" type="ORF">XNOV1_A005198</name>
</gene>
<feature type="compositionally biased region" description="Low complexity" evidence="1">
    <location>
        <begin position="187"/>
        <end position="196"/>
    </location>
</feature>
<accession>A0AAV1GAB9</accession>
<evidence type="ECO:0000313" key="2">
    <source>
        <dbReference type="EMBL" id="CAJ1070430.1"/>
    </source>
</evidence>
<sequence>MWRRACHWFGAEEWAGCCVERESTTHCRRSRWTSVLKDSSKWPSPRLLLRRVGATPTPPSRPRGTRCRRTWTSVLKDSSKWSCPRLVLRRVMVAPMPLSKPCGVREMQHSLVGSSPRLLLRMDGPPGVSSPEHNQVPYSLPFSPSLFSPLPPLLSPIASPPFFPSLSFSSSSSSSPPVSPPVPPPVSSSGSCSFRSRGSHTRRPSLCSSPSRSQRSPAGPSHSSPPCLPSLLTEEDQWPGLQPEDPEELSRRKERWTAPLRTPTPPPSTIPPSNRLISTAPDTKWKRKLKALLKLRCRGSKWISQSKRERTSIKKKPPEEPSRRLKTQED</sequence>
<proteinExistence type="predicted"/>
<feature type="compositionally biased region" description="Low complexity" evidence="1">
    <location>
        <begin position="204"/>
        <end position="232"/>
    </location>
</feature>
<feature type="region of interest" description="Disordered" evidence="1">
    <location>
        <begin position="300"/>
        <end position="330"/>
    </location>
</feature>
<dbReference type="EMBL" id="OY660876">
    <property type="protein sequence ID" value="CAJ1070430.1"/>
    <property type="molecule type" value="Genomic_DNA"/>
</dbReference>
<name>A0AAV1GAB9_XYRNO</name>
<feature type="region of interest" description="Disordered" evidence="1">
    <location>
        <begin position="169"/>
        <end position="282"/>
    </location>
</feature>
<protein>
    <submittedName>
        <fullName evidence="2">Uncharacterized protein</fullName>
    </submittedName>
</protein>
<feature type="compositionally biased region" description="Pro residues" evidence="1">
    <location>
        <begin position="177"/>
        <end position="186"/>
    </location>
</feature>